<protein>
    <submittedName>
        <fullName evidence="1">DUF4279 domain-containing protein</fullName>
    </submittedName>
</protein>
<evidence type="ECO:0000313" key="2">
    <source>
        <dbReference type="Proteomes" id="UP000831785"/>
    </source>
</evidence>
<dbReference type="Pfam" id="PF14106">
    <property type="entry name" value="DUF4279"/>
    <property type="match status" value="1"/>
</dbReference>
<organism evidence="1 2">
    <name type="scientific">Hymenobacter cellulosivorans</name>
    <dbReference type="NCBI Taxonomy" id="2932249"/>
    <lineage>
        <taxon>Bacteria</taxon>
        <taxon>Pseudomonadati</taxon>
        <taxon>Bacteroidota</taxon>
        <taxon>Cytophagia</taxon>
        <taxon>Cytophagales</taxon>
        <taxon>Hymenobacteraceae</taxon>
        <taxon>Hymenobacter</taxon>
    </lineage>
</organism>
<dbReference type="EMBL" id="CP095049">
    <property type="protein sequence ID" value="UOQ52495.1"/>
    <property type="molecule type" value="Genomic_DNA"/>
</dbReference>
<reference evidence="1 2" key="1">
    <citation type="submission" date="2022-04" db="EMBL/GenBank/DDBJ databases">
        <title>Hymenobacter sp. isolated from the air.</title>
        <authorList>
            <person name="Won M."/>
            <person name="Lee C.-M."/>
            <person name="Woen H.-Y."/>
            <person name="Kwon S.-W."/>
        </authorList>
    </citation>
    <scope>NUCLEOTIDE SEQUENCE [LARGE SCALE GENOMIC DNA]</scope>
    <source>
        <strain evidence="2">5116 S-27</strain>
    </source>
</reference>
<evidence type="ECO:0000313" key="1">
    <source>
        <dbReference type="EMBL" id="UOQ52495.1"/>
    </source>
</evidence>
<keyword evidence="2" id="KW-1185">Reference proteome</keyword>
<proteinExistence type="predicted"/>
<accession>A0ABY4F752</accession>
<dbReference type="RefSeq" id="WP_244716538.1">
    <property type="nucleotide sequence ID" value="NZ_CP095049.1"/>
</dbReference>
<sequence>MTDTITKLIHQELLTPSWEMTKQLLTCMEVELADEQPKIEGIVIRQDIGRATGYVAVKDEPFYIGVSFDIEGSIELNGVDAEPRIHLYYLATLEEQNSEFLLGLTQLTPSEIIRKGDLFTNKAGEYTYSGLSFESADTPGTFEEKLDEFLTYLEQDIPGISALAEHTGDNDIFITLRYHISTGIFTQLYLAKSHIVRLARLGLSVTFDQYVHGKPLRG</sequence>
<dbReference type="InterPro" id="IPR025459">
    <property type="entry name" value="DUF4279"/>
</dbReference>
<gene>
    <name evidence="1" type="ORF">MUN80_22430</name>
</gene>
<dbReference type="Proteomes" id="UP000831785">
    <property type="component" value="Chromosome"/>
</dbReference>
<name>A0ABY4F752_9BACT</name>